<organism evidence="5 6">
    <name type="scientific">Panagrolaimus davidi</name>
    <dbReference type="NCBI Taxonomy" id="227884"/>
    <lineage>
        <taxon>Eukaryota</taxon>
        <taxon>Metazoa</taxon>
        <taxon>Ecdysozoa</taxon>
        <taxon>Nematoda</taxon>
        <taxon>Chromadorea</taxon>
        <taxon>Rhabditida</taxon>
        <taxon>Tylenchina</taxon>
        <taxon>Panagrolaimomorpha</taxon>
        <taxon>Panagrolaimoidea</taxon>
        <taxon>Panagrolaimidae</taxon>
        <taxon>Panagrolaimus</taxon>
    </lineage>
</organism>
<sequence length="293" mass="32657">MTDNESKARAKLAEAEKKGKKGGFFGLFGGGSPDDTSNLYIQAGNLFKIAKNWMEAGKAFEKAAGSYDADGKHNSAMQYVEAGNCYRKADPEKAVQMILKAAEIYTDMGRFAMAAKNHISVAEIYDTEAPNMEAAMKHYAKAADYYKGEEQRVTAIKSLEKVGMYAAQLGQLRKAIETFEEIAFYQADHSTLKYAAKNTFFKALLCHLNLDTLDTTHAVTRYEERDPSFADTRECKLIKELIQAIENKDADGYTAEVAKFDKMSKLDTWATHMLLQPKKSIAPTEIVDENDLC</sequence>
<keyword evidence="3 4" id="KW-0653">Protein transport</keyword>
<name>A0A914QRQ5_9BILA</name>
<dbReference type="AlphaFoldDB" id="A0A914QRQ5"/>
<dbReference type="PANTHER" id="PTHR13768:SF8">
    <property type="entry name" value="ALPHA-SOLUBLE NSF ATTACHMENT PROTEIN"/>
    <property type="match status" value="1"/>
</dbReference>
<keyword evidence="2 4" id="KW-0813">Transport</keyword>
<proteinExistence type="inferred from homology"/>
<dbReference type="GO" id="GO:0035494">
    <property type="term" value="P:SNARE complex disassembly"/>
    <property type="evidence" value="ECO:0007669"/>
    <property type="project" value="TreeGrafter"/>
</dbReference>
<dbReference type="InterPro" id="IPR011990">
    <property type="entry name" value="TPR-like_helical_dom_sf"/>
</dbReference>
<dbReference type="SUPFAM" id="SSF48452">
    <property type="entry name" value="TPR-like"/>
    <property type="match status" value="1"/>
</dbReference>
<dbReference type="GO" id="GO:0006886">
    <property type="term" value="P:intracellular protein transport"/>
    <property type="evidence" value="ECO:0007669"/>
    <property type="project" value="UniProtKB-UniRule"/>
</dbReference>
<dbReference type="InterPro" id="IPR000744">
    <property type="entry name" value="NSF_attach"/>
</dbReference>
<dbReference type="CDD" id="cd15832">
    <property type="entry name" value="SNAP"/>
    <property type="match status" value="1"/>
</dbReference>
<evidence type="ECO:0000313" key="5">
    <source>
        <dbReference type="Proteomes" id="UP000887578"/>
    </source>
</evidence>
<dbReference type="GO" id="GO:0019905">
    <property type="term" value="F:syntaxin binding"/>
    <property type="evidence" value="ECO:0007669"/>
    <property type="project" value="TreeGrafter"/>
</dbReference>
<keyword evidence="5" id="KW-1185">Reference proteome</keyword>
<evidence type="ECO:0000256" key="1">
    <source>
        <dbReference type="ARBA" id="ARBA00010050"/>
    </source>
</evidence>
<dbReference type="PANTHER" id="PTHR13768">
    <property type="entry name" value="SOLUBLE NSF ATTACHMENT PROTEIN SNAP"/>
    <property type="match status" value="1"/>
</dbReference>
<dbReference type="PRINTS" id="PR00448">
    <property type="entry name" value="NSFATTACHMNT"/>
</dbReference>
<accession>A0A914QRQ5</accession>
<keyword evidence="4" id="KW-0931">ER-Golgi transport</keyword>
<comment type="subcellular location">
    <subcellularLocation>
        <location evidence="4">Membrane</location>
        <topology evidence="4">Peripheral membrane protein</topology>
    </subcellularLocation>
</comment>
<protein>
    <submittedName>
        <fullName evidence="6">Alpha-soluble NSF attachment protein</fullName>
    </submittedName>
</protein>
<dbReference type="GO" id="GO:0005483">
    <property type="term" value="F:soluble NSF attachment protein activity"/>
    <property type="evidence" value="ECO:0007669"/>
    <property type="project" value="TreeGrafter"/>
</dbReference>
<comment type="similarity">
    <text evidence="1 4">Belongs to the SNAP family.</text>
</comment>
<evidence type="ECO:0000313" key="6">
    <source>
        <dbReference type="WBParaSite" id="PDA_v2.g6588.t1"/>
    </source>
</evidence>
<evidence type="ECO:0000256" key="3">
    <source>
        <dbReference type="ARBA" id="ARBA00022927"/>
    </source>
</evidence>
<dbReference type="GO" id="GO:0031201">
    <property type="term" value="C:SNARE complex"/>
    <property type="evidence" value="ECO:0007669"/>
    <property type="project" value="TreeGrafter"/>
</dbReference>
<dbReference type="WBParaSite" id="PDA_v2.g6588.t1">
    <property type="protein sequence ID" value="PDA_v2.g6588.t1"/>
    <property type="gene ID" value="PDA_v2.g6588"/>
</dbReference>
<dbReference type="Pfam" id="PF14938">
    <property type="entry name" value="SNAP"/>
    <property type="match status" value="1"/>
</dbReference>
<keyword evidence="4" id="KW-0472">Membrane</keyword>
<dbReference type="GO" id="GO:0005774">
    <property type="term" value="C:vacuolar membrane"/>
    <property type="evidence" value="ECO:0007669"/>
    <property type="project" value="TreeGrafter"/>
</dbReference>
<evidence type="ECO:0000256" key="4">
    <source>
        <dbReference type="RuleBase" id="RU367013"/>
    </source>
</evidence>
<dbReference type="Proteomes" id="UP000887578">
    <property type="component" value="Unplaced"/>
</dbReference>
<comment type="function">
    <text evidence="4">Required for vesicular transport between the endoplasmic reticulum and the Golgi apparatus.</text>
</comment>
<dbReference type="Gene3D" id="1.25.40.10">
    <property type="entry name" value="Tetratricopeptide repeat domain"/>
    <property type="match status" value="1"/>
</dbReference>
<evidence type="ECO:0000256" key="2">
    <source>
        <dbReference type="ARBA" id="ARBA00022448"/>
    </source>
</evidence>
<reference evidence="6" key="1">
    <citation type="submission" date="2022-11" db="UniProtKB">
        <authorList>
            <consortium name="WormBaseParasite"/>
        </authorList>
    </citation>
    <scope>IDENTIFICATION</scope>
</reference>